<protein>
    <submittedName>
        <fullName evidence="8">Chromate transporter</fullName>
    </submittedName>
</protein>
<dbReference type="Proteomes" id="UP000199495">
    <property type="component" value="Unassembled WGS sequence"/>
</dbReference>
<feature type="transmembrane region" description="Helical" evidence="7">
    <location>
        <begin position="194"/>
        <end position="216"/>
    </location>
</feature>
<keyword evidence="9" id="KW-1185">Reference proteome</keyword>
<comment type="similarity">
    <text evidence="2">Belongs to the chromate ion transporter (CHR) (TC 2.A.51) family.</text>
</comment>
<keyword evidence="3" id="KW-1003">Cell membrane</keyword>
<sequence length="249" mass="25873">MGHLAGVSGFAGGAGHGSAGSTTVADADTVLGETTPEHARVDAAWAIRISAILMLLWLAPTLVLVAVVGDNVFAAIALFFSQMAVVTFGGAHAVLAYVAQEAVQSYGWLAPGEMLAGLGMAETTPGPLIMVTQFVGFMGAFRDPGAMHPLLAGTLGGLLTTWVTFTPCFLWIFLGAPFVERLRENRALAASLSTITAAVVGVVLNLAVWFGLHVIFREVETLSGFGFTIDVPVWSTGTCALVQPAKALQ</sequence>
<evidence type="ECO:0000256" key="3">
    <source>
        <dbReference type="ARBA" id="ARBA00022475"/>
    </source>
</evidence>
<proteinExistence type="inferred from homology"/>
<comment type="subcellular location">
    <subcellularLocation>
        <location evidence="1">Cell membrane</location>
        <topology evidence="1">Multi-pass membrane protein</topology>
    </subcellularLocation>
</comment>
<dbReference type="EMBL" id="FNCS01000027">
    <property type="protein sequence ID" value="SDH17233.1"/>
    <property type="molecule type" value="Genomic_DNA"/>
</dbReference>
<feature type="transmembrane region" description="Helical" evidence="7">
    <location>
        <begin position="115"/>
        <end position="138"/>
    </location>
</feature>
<evidence type="ECO:0000313" key="9">
    <source>
        <dbReference type="Proteomes" id="UP000199495"/>
    </source>
</evidence>
<dbReference type="PANTHER" id="PTHR33567:SF3">
    <property type="entry name" value="CHROMATE ION TRANSPORTER (EUROFUNG)"/>
    <property type="match status" value="1"/>
</dbReference>
<gene>
    <name evidence="8" type="ORF">SAMN04487974_12718</name>
</gene>
<keyword evidence="5 7" id="KW-1133">Transmembrane helix</keyword>
<reference evidence="8 9" key="1">
    <citation type="submission" date="2016-10" db="EMBL/GenBank/DDBJ databases">
        <authorList>
            <person name="de Groot N.N."/>
        </authorList>
    </citation>
    <scope>NUCLEOTIDE SEQUENCE [LARGE SCALE GENOMIC DNA]</scope>
    <source>
        <strain evidence="8 9">CGMCC 1.10267</strain>
    </source>
</reference>
<feature type="transmembrane region" description="Helical" evidence="7">
    <location>
        <begin position="43"/>
        <end position="65"/>
    </location>
</feature>
<feature type="transmembrane region" description="Helical" evidence="7">
    <location>
        <begin position="150"/>
        <end position="174"/>
    </location>
</feature>
<organism evidence="8 9">
    <name type="scientific">Pelagibacterium luteolum</name>
    <dbReference type="NCBI Taxonomy" id="440168"/>
    <lineage>
        <taxon>Bacteria</taxon>
        <taxon>Pseudomonadati</taxon>
        <taxon>Pseudomonadota</taxon>
        <taxon>Alphaproteobacteria</taxon>
        <taxon>Hyphomicrobiales</taxon>
        <taxon>Devosiaceae</taxon>
        <taxon>Pelagibacterium</taxon>
    </lineage>
</organism>
<evidence type="ECO:0000256" key="4">
    <source>
        <dbReference type="ARBA" id="ARBA00022692"/>
    </source>
</evidence>
<evidence type="ECO:0000256" key="1">
    <source>
        <dbReference type="ARBA" id="ARBA00004651"/>
    </source>
</evidence>
<dbReference type="AlphaFoldDB" id="A0A1G8A8N3"/>
<keyword evidence="6 7" id="KW-0472">Membrane</keyword>
<dbReference type="InterPro" id="IPR003370">
    <property type="entry name" value="Chromate_transpt"/>
</dbReference>
<dbReference type="GO" id="GO:0005886">
    <property type="term" value="C:plasma membrane"/>
    <property type="evidence" value="ECO:0007669"/>
    <property type="project" value="UniProtKB-SubCell"/>
</dbReference>
<name>A0A1G8A8N3_9HYPH</name>
<dbReference type="GO" id="GO:0015109">
    <property type="term" value="F:chromate transmembrane transporter activity"/>
    <property type="evidence" value="ECO:0007669"/>
    <property type="project" value="InterPro"/>
</dbReference>
<dbReference type="PANTHER" id="PTHR33567">
    <property type="entry name" value="CHROMATE ION TRANSPORTER (EUROFUNG)"/>
    <property type="match status" value="1"/>
</dbReference>
<evidence type="ECO:0000256" key="7">
    <source>
        <dbReference type="SAM" id="Phobius"/>
    </source>
</evidence>
<keyword evidence="4 7" id="KW-0812">Transmembrane</keyword>
<evidence type="ECO:0000256" key="2">
    <source>
        <dbReference type="ARBA" id="ARBA00005262"/>
    </source>
</evidence>
<accession>A0A1G8A8N3</accession>
<evidence type="ECO:0000313" key="8">
    <source>
        <dbReference type="EMBL" id="SDH17233.1"/>
    </source>
</evidence>
<feature type="transmembrane region" description="Helical" evidence="7">
    <location>
        <begin position="72"/>
        <end position="95"/>
    </location>
</feature>
<evidence type="ECO:0000256" key="6">
    <source>
        <dbReference type="ARBA" id="ARBA00023136"/>
    </source>
</evidence>
<evidence type="ECO:0000256" key="5">
    <source>
        <dbReference type="ARBA" id="ARBA00022989"/>
    </source>
</evidence>
<dbReference type="STRING" id="440168.SAMN04487974_12718"/>
<dbReference type="Pfam" id="PF02417">
    <property type="entry name" value="Chromate_transp"/>
    <property type="match status" value="1"/>
</dbReference>